<name>A0A8J9V6I7_BRALA</name>
<dbReference type="EMBL" id="OV696686">
    <property type="protein sequence ID" value="CAH1226902.1"/>
    <property type="molecule type" value="Genomic_DNA"/>
</dbReference>
<proteinExistence type="predicted"/>
<evidence type="ECO:0000313" key="3">
    <source>
        <dbReference type="Proteomes" id="UP000838412"/>
    </source>
</evidence>
<evidence type="ECO:0000313" key="2">
    <source>
        <dbReference type="EMBL" id="CAH1226902.1"/>
    </source>
</evidence>
<keyword evidence="3" id="KW-1185">Reference proteome</keyword>
<dbReference type="Proteomes" id="UP000838412">
    <property type="component" value="Chromosome 1"/>
</dbReference>
<sequence>MRGVPGCSGGHSVAFFVKFSSSVSGRYPSVALTVSCSDPCEVRQGTACLSHPGGAVVGTLPNAPRTTVGHQAGSSSRTRQANKAAVDRPDTAMSSVSLASVVRGKLASVAF</sequence>
<protein>
    <submittedName>
        <fullName evidence="2">Hypp139 protein</fullName>
    </submittedName>
</protein>
<reference evidence="2" key="1">
    <citation type="submission" date="2022-01" db="EMBL/GenBank/DDBJ databases">
        <authorList>
            <person name="Braso-Vives M."/>
        </authorList>
    </citation>
    <scope>NUCLEOTIDE SEQUENCE</scope>
</reference>
<organism evidence="2 3">
    <name type="scientific">Branchiostoma lanceolatum</name>
    <name type="common">Common lancelet</name>
    <name type="synonym">Amphioxus lanceolatum</name>
    <dbReference type="NCBI Taxonomy" id="7740"/>
    <lineage>
        <taxon>Eukaryota</taxon>
        <taxon>Metazoa</taxon>
        <taxon>Chordata</taxon>
        <taxon>Cephalochordata</taxon>
        <taxon>Leptocardii</taxon>
        <taxon>Amphioxiformes</taxon>
        <taxon>Branchiostomatidae</taxon>
        <taxon>Branchiostoma</taxon>
    </lineage>
</organism>
<dbReference type="AlphaFoldDB" id="A0A8J9V6I7"/>
<accession>A0A8J9V6I7</accession>
<evidence type="ECO:0000256" key="1">
    <source>
        <dbReference type="SAM" id="MobiDB-lite"/>
    </source>
</evidence>
<gene>
    <name evidence="2" type="primary">Hypp139</name>
    <name evidence="2" type="ORF">BLAG_LOCUS376</name>
</gene>
<feature type="region of interest" description="Disordered" evidence="1">
    <location>
        <begin position="59"/>
        <end position="89"/>
    </location>
</feature>
<feature type="compositionally biased region" description="Polar residues" evidence="1">
    <location>
        <begin position="64"/>
        <end position="81"/>
    </location>
</feature>